<evidence type="ECO:0000313" key="5">
    <source>
        <dbReference type="Proteomes" id="UP000324585"/>
    </source>
</evidence>
<dbReference type="AlphaFoldDB" id="A0A5J4YPF4"/>
<feature type="coiled-coil region" evidence="2">
    <location>
        <begin position="118"/>
        <end position="162"/>
    </location>
</feature>
<dbReference type="Proteomes" id="UP000324585">
    <property type="component" value="Unassembled WGS sequence"/>
</dbReference>
<organism evidence="4 5">
    <name type="scientific">Porphyridium purpureum</name>
    <name type="common">Red alga</name>
    <name type="synonym">Porphyridium cruentum</name>
    <dbReference type="NCBI Taxonomy" id="35688"/>
    <lineage>
        <taxon>Eukaryota</taxon>
        <taxon>Rhodophyta</taxon>
        <taxon>Bangiophyceae</taxon>
        <taxon>Porphyridiales</taxon>
        <taxon>Porphyridiaceae</taxon>
        <taxon>Porphyridium</taxon>
    </lineage>
</organism>
<protein>
    <submittedName>
        <fullName evidence="4">Uncharacterized protein</fullName>
    </submittedName>
</protein>
<evidence type="ECO:0000256" key="3">
    <source>
        <dbReference type="SAM" id="MobiDB-lite"/>
    </source>
</evidence>
<dbReference type="InterPro" id="IPR023222">
    <property type="entry name" value="PsbQ-like_dom_sf"/>
</dbReference>
<comment type="caution">
    <text evidence="4">The sequence shown here is derived from an EMBL/GenBank/DDBJ whole genome shotgun (WGS) entry which is preliminary data.</text>
</comment>
<dbReference type="Gene3D" id="1.20.120.290">
    <property type="entry name" value="Oxygen-evolving enhancer protein 3 (PsbQ), four-helix up-down bundle"/>
    <property type="match status" value="1"/>
</dbReference>
<keyword evidence="5" id="KW-1185">Reference proteome</keyword>
<reference evidence="5" key="1">
    <citation type="journal article" date="2019" name="Nat. Commun.">
        <title>Expansion of phycobilisome linker gene families in mesophilic red algae.</title>
        <authorList>
            <person name="Lee J."/>
            <person name="Kim D."/>
            <person name="Bhattacharya D."/>
            <person name="Yoon H.S."/>
        </authorList>
    </citation>
    <scope>NUCLEOTIDE SEQUENCE [LARGE SCALE GENOMIC DNA]</scope>
    <source>
        <strain evidence="5">CCMP 1328</strain>
    </source>
</reference>
<evidence type="ECO:0000313" key="4">
    <source>
        <dbReference type="EMBL" id="KAA8493188.1"/>
    </source>
</evidence>
<accession>A0A5J4YPF4</accession>
<feature type="coiled-coil region" evidence="2">
    <location>
        <begin position="255"/>
        <end position="294"/>
    </location>
</feature>
<feature type="region of interest" description="Disordered" evidence="3">
    <location>
        <begin position="329"/>
        <end position="351"/>
    </location>
</feature>
<evidence type="ECO:0000256" key="2">
    <source>
        <dbReference type="SAM" id="Coils"/>
    </source>
</evidence>
<gene>
    <name evidence="4" type="ORF">FVE85_8633</name>
</gene>
<name>A0A5J4YPF4_PORPP</name>
<dbReference type="OrthoDB" id="192718at2759"/>
<keyword evidence="1" id="KW-0793">Thylakoid</keyword>
<sequence length="351" mass="37973">MDRVAWVTAGSAPLTGQSVQRGGWNVCPAAPAKAGRCGESTYGGAKTAVSLRRVAPRCCAASEREEGADPVSRDANIDELSILSRRRALLSLAGAVGAVMIDGSLFQARAELALPKSKEELMQELQQSKKKLSPEEIEEKRAALAEERKRRLERIKEFEAEQKEKSRESQIGSNLRGNYYFNTNKLRYLPRIKLANDEMPALERALANQDWAEASRLVNGSIDDALLPLRLYTSSLSGQGLSLSVSFAKDMAASADVYEANLKKLKTAIKKKDAAKANASYQELNDALQKYRVAAKINTPDGGIGEISIDTPRVGSGFSNNNPALYMRGAMKKVSNGGSSAKDDSSSAAQE</sequence>
<evidence type="ECO:0000256" key="1">
    <source>
        <dbReference type="ARBA" id="ARBA00023078"/>
    </source>
</evidence>
<dbReference type="EMBL" id="VRMN01000007">
    <property type="protein sequence ID" value="KAA8493188.1"/>
    <property type="molecule type" value="Genomic_DNA"/>
</dbReference>
<proteinExistence type="predicted"/>
<keyword evidence="2" id="KW-0175">Coiled coil</keyword>